<reference evidence="1 2" key="1">
    <citation type="submission" date="2019-08" db="EMBL/GenBank/DDBJ databases">
        <title>In-depth cultivation of the pig gut microbiome towards novel bacterial diversity and tailored functional studies.</title>
        <authorList>
            <person name="Wylensek D."/>
            <person name="Hitch T.C.A."/>
            <person name="Clavel T."/>
        </authorList>
    </citation>
    <scope>NUCLEOTIDE SEQUENCE [LARGE SCALE GENOMIC DNA]</scope>
    <source>
        <strain evidence="1 2">LKV-178-WT-2A</strain>
    </source>
</reference>
<accession>A0A7K0KGL7</accession>
<keyword evidence="2" id="KW-1185">Reference proteome</keyword>
<dbReference type="NCBIfam" id="TIGR04256">
    <property type="entry name" value="GxxExxY"/>
    <property type="match status" value="1"/>
</dbReference>
<organism evidence="1 2">
    <name type="scientific">Hallella mizrahii</name>
    <dbReference type="NCBI Taxonomy" id="2606637"/>
    <lineage>
        <taxon>Bacteria</taxon>
        <taxon>Pseudomonadati</taxon>
        <taxon>Bacteroidota</taxon>
        <taxon>Bacteroidia</taxon>
        <taxon>Bacteroidales</taxon>
        <taxon>Prevotellaceae</taxon>
        <taxon>Hallella</taxon>
    </lineage>
</organism>
<gene>
    <name evidence="1" type="ORF">FYJ73_10410</name>
</gene>
<dbReference type="Proteomes" id="UP000438914">
    <property type="component" value="Unassembled WGS sequence"/>
</dbReference>
<comment type="caution">
    <text evidence="1">The sequence shown here is derived from an EMBL/GenBank/DDBJ whole genome shotgun (WGS) entry which is preliminary data.</text>
</comment>
<dbReference type="EMBL" id="VUNG01000027">
    <property type="protein sequence ID" value="MST85067.1"/>
    <property type="molecule type" value="Genomic_DNA"/>
</dbReference>
<proteinExistence type="predicted"/>
<dbReference type="RefSeq" id="WP_154534652.1">
    <property type="nucleotide sequence ID" value="NZ_VUNG01000027.1"/>
</dbReference>
<name>A0A7K0KGL7_9BACT</name>
<sequence>MNDLSISRSLLDSDLHQSLIQYVYGIIGCMQYVHRQLGPGMPEYIYQEALCRKLVKEKFDARKEFIYHPFFDGEQLESYIKMDMVVIMPRGNVIIECKSIKTITNKEQFQTFGYLRGTSFPIAILVNFGTWPKAQIERYYYYDDIIKAF</sequence>
<dbReference type="InterPro" id="IPR026350">
    <property type="entry name" value="GxxExxY"/>
</dbReference>
<evidence type="ECO:0000313" key="2">
    <source>
        <dbReference type="Proteomes" id="UP000438914"/>
    </source>
</evidence>
<dbReference type="AlphaFoldDB" id="A0A7K0KGL7"/>
<protein>
    <submittedName>
        <fullName evidence="1">GxxExxY protein</fullName>
    </submittedName>
</protein>
<dbReference type="Pfam" id="PF13366">
    <property type="entry name" value="PDDEXK_3"/>
    <property type="match status" value="1"/>
</dbReference>
<evidence type="ECO:0000313" key="1">
    <source>
        <dbReference type="EMBL" id="MST85067.1"/>
    </source>
</evidence>